<keyword evidence="6" id="KW-1185">Reference proteome</keyword>
<dbReference type="PROSITE" id="PS50005">
    <property type="entry name" value="TPR"/>
    <property type="match status" value="2"/>
</dbReference>
<feature type="repeat" description="TPR" evidence="3">
    <location>
        <begin position="469"/>
        <end position="502"/>
    </location>
</feature>
<feature type="compositionally biased region" description="Polar residues" evidence="4">
    <location>
        <begin position="14"/>
        <end position="23"/>
    </location>
</feature>
<protein>
    <submittedName>
        <fullName evidence="5">Kinesin light chain</fullName>
    </submittedName>
</protein>
<keyword evidence="2 3" id="KW-0802">TPR repeat</keyword>
<dbReference type="InterPro" id="IPR011990">
    <property type="entry name" value="TPR-like_helical_dom_sf"/>
</dbReference>
<dbReference type="Pfam" id="PF13424">
    <property type="entry name" value="TPR_12"/>
    <property type="match status" value="2"/>
</dbReference>
<evidence type="ECO:0000256" key="3">
    <source>
        <dbReference type="PROSITE-ProRule" id="PRU00339"/>
    </source>
</evidence>
<dbReference type="InParanoid" id="A0A2R5GF64"/>
<dbReference type="Gene3D" id="1.25.40.10">
    <property type="entry name" value="Tetratricopeptide repeat domain"/>
    <property type="match status" value="3"/>
</dbReference>
<dbReference type="PANTHER" id="PTHR45641">
    <property type="entry name" value="TETRATRICOPEPTIDE REPEAT PROTEIN (AFU_ORTHOLOGUE AFUA_6G03870)"/>
    <property type="match status" value="1"/>
</dbReference>
<dbReference type="SUPFAM" id="SSF48452">
    <property type="entry name" value="TPR-like"/>
    <property type="match status" value="3"/>
</dbReference>
<evidence type="ECO:0000256" key="1">
    <source>
        <dbReference type="ARBA" id="ARBA00022737"/>
    </source>
</evidence>
<feature type="repeat" description="TPR" evidence="3">
    <location>
        <begin position="395"/>
        <end position="428"/>
    </location>
</feature>
<evidence type="ECO:0000313" key="6">
    <source>
        <dbReference type="Proteomes" id="UP000241890"/>
    </source>
</evidence>
<evidence type="ECO:0000313" key="5">
    <source>
        <dbReference type="EMBL" id="GBG28969.1"/>
    </source>
</evidence>
<sequence length="645" mass="72284">MSRLRSGDEGYGTWDSSGKSNITSNNDLDLNNNNDLSNDIVCYRGISVTALQKIWQDVLDEVLAADIQLTVIVRKGKRKGRVANVDGMVNFDPGQDAQEKLRKDWTVEDVCANVVLSTKSSQSPGFYLDVLLGESNDQACVGPPFRGAFISQARKCSFGELVESIVAHYQGQDRDLTRTYVWLDLFSANQPNLTAKDSDLADGVKKQYEELLQEGLHVAIERFEERLIFFDRWEKPSPLKRMWCVWEIYGAIKCGKSFTPIFAPGEDERFVQLMEDETPRAITTAFAALNMANAECFSSRDRDMIDEAVKSIDGGYSALNAAVLAEIRRWLVLTSHRIVEARKTANGSTAEVAVLMYNVAWLLRDQGQYDVALKLHQEVLQIRKKTLGTIHPLTSTTMHNMASVLYSQGQYDVALKLYQEVLEIEQESTMACTAGVLDLQGQYDAAVELYQEALKIRKEKLGREHPLTATVLHNMASVLYSQGKYDAALKWYQDALEIRMEKLGLDHALVAATRYWMSFAFSDLERFAEALEAANDALEILRLNFPSDDMHPRFGYAWLAKGRALLGLGDSNHAEAVSALELSVEIREMRLGPDHDLTAASLYWLAVATQDADMAQRALEIRRQKLGDGHPLTVKSREQAQALTA</sequence>
<dbReference type="EMBL" id="BEYU01000052">
    <property type="protein sequence ID" value="GBG28969.1"/>
    <property type="molecule type" value="Genomic_DNA"/>
</dbReference>
<dbReference type="PANTHER" id="PTHR45641:SF19">
    <property type="entry name" value="NEPHROCYSTIN-3"/>
    <property type="match status" value="1"/>
</dbReference>
<organism evidence="5 6">
    <name type="scientific">Hondaea fermentalgiana</name>
    <dbReference type="NCBI Taxonomy" id="2315210"/>
    <lineage>
        <taxon>Eukaryota</taxon>
        <taxon>Sar</taxon>
        <taxon>Stramenopiles</taxon>
        <taxon>Bigyra</taxon>
        <taxon>Labyrinthulomycetes</taxon>
        <taxon>Thraustochytrida</taxon>
        <taxon>Thraustochytriidae</taxon>
        <taxon>Hondaea</taxon>
    </lineage>
</organism>
<dbReference type="AlphaFoldDB" id="A0A2R5GF64"/>
<reference evidence="5 6" key="1">
    <citation type="submission" date="2017-12" db="EMBL/GenBank/DDBJ databases">
        <title>Sequencing, de novo assembly and annotation of complete genome of a new Thraustochytrid species, strain FCC1311.</title>
        <authorList>
            <person name="Sedici K."/>
            <person name="Godart F."/>
            <person name="Aiese Cigliano R."/>
            <person name="Sanseverino W."/>
            <person name="Barakat M."/>
            <person name="Ortet P."/>
            <person name="Marechal E."/>
            <person name="Cagnac O."/>
            <person name="Amato A."/>
        </authorList>
    </citation>
    <scope>NUCLEOTIDE SEQUENCE [LARGE SCALE GENOMIC DNA]</scope>
</reference>
<keyword evidence="1" id="KW-0677">Repeat</keyword>
<name>A0A2R5GF64_9STRA</name>
<accession>A0A2R5GF64</accession>
<evidence type="ECO:0000256" key="4">
    <source>
        <dbReference type="SAM" id="MobiDB-lite"/>
    </source>
</evidence>
<feature type="region of interest" description="Disordered" evidence="4">
    <location>
        <begin position="1"/>
        <end position="26"/>
    </location>
</feature>
<dbReference type="SMART" id="SM00028">
    <property type="entry name" value="TPR"/>
    <property type="match status" value="5"/>
</dbReference>
<proteinExistence type="predicted"/>
<dbReference type="Proteomes" id="UP000241890">
    <property type="component" value="Unassembled WGS sequence"/>
</dbReference>
<evidence type="ECO:0000256" key="2">
    <source>
        <dbReference type="ARBA" id="ARBA00022803"/>
    </source>
</evidence>
<comment type="caution">
    <text evidence="5">The sequence shown here is derived from an EMBL/GenBank/DDBJ whole genome shotgun (WGS) entry which is preliminary data.</text>
</comment>
<gene>
    <name evidence="5" type="ORF">FCC1311_051902</name>
</gene>
<dbReference type="OrthoDB" id="39271at2759"/>
<dbReference type="InterPro" id="IPR019734">
    <property type="entry name" value="TPR_rpt"/>
</dbReference>